<dbReference type="Proteomes" id="UP000248168">
    <property type="component" value="Unassembled WGS sequence"/>
</dbReference>
<accession>A0A330L9Y1</accession>
<organism evidence="1 2">
    <name type="scientific">Nitrospira lenta</name>
    <dbReference type="NCBI Taxonomy" id="1436998"/>
    <lineage>
        <taxon>Bacteria</taxon>
        <taxon>Pseudomonadati</taxon>
        <taxon>Nitrospirota</taxon>
        <taxon>Nitrospiria</taxon>
        <taxon>Nitrospirales</taxon>
        <taxon>Nitrospiraceae</taxon>
        <taxon>Nitrospira</taxon>
    </lineage>
</organism>
<proteinExistence type="predicted"/>
<protein>
    <recommendedName>
        <fullName evidence="3">Lipoprotein</fullName>
    </recommendedName>
</protein>
<gene>
    <name evidence="1" type="ORF">NITLEN_90127</name>
</gene>
<reference evidence="2" key="1">
    <citation type="submission" date="2018-04" db="EMBL/GenBank/DDBJ databases">
        <authorList>
            <person name="Lucker S."/>
            <person name="Sakoula D."/>
        </authorList>
    </citation>
    <scope>NUCLEOTIDE SEQUENCE [LARGE SCALE GENOMIC DNA]</scope>
</reference>
<dbReference type="Gene3D" id="3.40.50.10610">
    <property type="entry name" value="ABC-type transport auxiliary lipoprotein component"/>
    <property type="match status" value="1"/>
</dbReference>
<name>A0A330L9Y1_9BACT</name>
<sequence>MGEDSKVRQLWCVRVSTGMSLVLLFMCATGCEGSLYGWRVRTNSTLVGASFYQVPVDEKPVAIFPALSMRSLRGTEVGMSAILGDILSKLIPNWKVIGEQATLTGINTQGLGAEYIRMRADAEPSHLLDRDALRKIGKALGVRYIFQPRLATFTQAMTDRARFPGFNIRLMQTRSSTVRMSLQLWDVESGELMWSSVAEAALESEAISQDPVFLEDAVRLTFGSLMADFLNRRTSSKYTPLNKVLSALVQAAVPTEGKDEENGGEAKEEH</sequence>
<dbReference type="EMBL" id="OUNR01000022">
    <property type="protein sequence ID" value="SPP66872.1"/>
    <property type="molecule type" value="Genomic_DNA"/>
</dbReference>
<dbReference type="InParanoid" id="A0A330L9Y1"/>
<evidence type="ECO:0008006" key="3">
    <source>
        <dbReference type="Google" id="ProtNLM"/>
    </source>
</evidence>
<dbReference type="AlphaFoldDB" id="A0A330L9Y1"/>
<evidence type="ECO:0000313" key="1">
    <source>
        <dbReference type="EMBL" id="SPP66872.1"/>
    </source>
</evidence>
<evidence type="ECO:0000313" key="2">
    <source>
        <dbReference type="Proteomes" id="UP000248168"/>
    </source>
</evidence>
<keyword evidence="2" id="KW-1185">Reference proteome</keyword>